<comment type="caution">
    <text evidence="2">The sequence shown here is derived from an EMBL/GenBank/DDBJ whole genome shotgun (WGS) entry which is preliminary data.</text>
</comment>
<name>A0A9P4LI96_9PLEO</name>
<evidence type="ECO:0000313" key="2">
    <source>
        <dbReference type="EMBL" id="KAF2025382.1"/>
    </source>
</evidence>
<feature type="domain" description="Ketoreductase (KR)" evidence="1">
    <location>
        <begin position="3"/>
        <end position="37"/>
    </location>
</feature>
<organism evidence="2 3">
    <name type="scientific">Setomelanomma holmii</name>
    <dbReference type="NCBI Taxonomy" id="210430"/>
    <lineage>
        <taxon>Eukaryota</taxon>
        <taxon>Fungi</taxon>
        <taxon>Dikarya</taxon>
        <taxon>Ascomycota</taxon>
        <taxon>Pezizomycotina</taxon>
        <taxon>Dothideomycetes</taxon>
        <taxon>Pleosporomycetidae</taxon>
        <taxon>Pleosporales</taxon>
        <taxon>Pleosporineae</taxon>
        <taxon>Phaeosphaeriaceae</taxon>
        <taxon>Setomelanomma</taxon>
    </lineage>
</organism>
<dbReference type="Proteomes" id="UP000799777">
    <property type="component" value="Unassembled WGS sequence"/>
</dbReference>
<dbReference type="Gene3D" id="3.40.50.720">
    <property type="entry name" value="NAD(P)-binding Rossmann-like Domain"/>
    <property type="match status" value="1"/>
</dbReference>
<evidence type="ECO:0000259" key="1">
    <source>
        <dbReference type="Pfam" id="PF08659"/>
    </source>
</evidence>
<reference evidence="2" key="1">
    <citation type="journal article" date="2020" name="Stud. Mycol.">
        <title>101 Dothideomycetes genomes: a test case for predicting lifestyles and emergence of pathogens.</title>
        <authorList>
            <person name="Haridas S."/>
            <person name="Albert R."/>
            <person name="Binder M."/>
            <person name="Bloem J."/>
            <person name="Labutti K."/>
            <person name="Salamov A."/>
            <person name="Andreopoulos B."/>
            <person name="Baker S."/>
            <person name="Barry K."/>
            <person name="Bills G."/>
            <person name="Bluhm B."/>
            <person name="Cannon C."/>
            <person name="Castanera R."/>
            <person name="Culley D."/>
            <person name="Daum C."/>
            <person name="Ezra D."/>
            <person name="Gonzalez J."/>
            <person name="Henrissat B."/>
            <person name="Kuo A."/>
            <person name="Liang C."/>
            <person name="Lipzen A."/>
            <person name="Lutzoni F."/>
            <person name="Magnuson J."/>
            <person name="Mondo S."/>
            <person name="Nolan M."/>
            <person name="Ohm R."/>
            <person name="Pangilinan J."/>
            <person name="Park H.-J."/>
            <person name="Ramirez L."/>
            <person name="Alfaro M."/>
            <person name="Sun H."/>
            <person name="Tritt A."/>
            <person name="Yoshinaga Y."/>
            <person name="Zwiers L.-H."/>
            <person name="Turgeon B."/>
            <person name="Goodwin S."/>
            <person name="Spatafora J."/>
            <person name="Crous P."/>
            <person name="Grigoriev I."/>
        </authorList>
    </citation>
    <scope>NUCLEOTIDE SEQUENCE</scope>
    <source>
        <strain evidence="2">CBS 110217</strain>
    </source>
</reference>
<dbReference type="InterPro" id="IPR036291">
    <property type="entry name" value="NAD(P)-bd_dom_sf"/>
</dbReference>
<dbReference type="EMBL" id="ML978267">
    <property type="protein sequence ID" value="KAF2025382.1"/>
    <property type="molecule type" value="Genomic_DNA"/>
</dbReference>
<dbReference type="Pfam" id="PF08659">
    <property type="entry name" value="KR"/>
    <property type="match status" value="1"/>
</dbReference>
<proteinExistence type="predicted"/>
<accession>A0A9P4LI96</accession>
<keyword evidence="3" id="KW-1185">Reference proteome</keyword>
<dbReference type="InterPro" id="IPR013968">
    <property type="entry name" value="PKS_KR"/>
</dbReference>
<evidence type="ECO:0000313" key="3">
    <source>
        <dbReference type="Proteomes" id="UP000799777"/>
    </source>
</evidence>
<dbReference type="AlphaFoldDB" id="A0A9P4LI96"/>
<sequence length="56" mass="6129">MVTVAVAGGTGGIGKTMVEELARQGKHKTLVLSRRRPHCQIVRFQYLPETTPTNPP</sequence>
<gene>
    <name evidence="2" type="ORF">EK21DRAFT_116859</name>
</gene>
<dbReference type="SUPFAM" id="SSF51735">
    <property type="entry name" value="NAD(P)-binding Rossmann-fold domains"/>
    <property type="match status" value="1"/>
</dbReference>
<protein>
    <recommendedName>
        <fullName evidence="1">Ketoreductase (KR) domain-containing protein</fullName>
    </recommendedName>
</protein>